<reference evidence="2" key="1">
    <citation type="submission" date="2017-02" db="UniProtKB">
        <authorList>
            <consortium name="WormBaseParasite"/>
        </authorList>
    </citation>
    <scope>IDENTIFICATION</scope>
</reference>
<dbReference type="WBParaSite" id="ALUE_0000394001-mRNA-1">
    <property type="protein sequence ID" value="ALUE_0000394001-mRNA-1"/>
    <property type="gene ID" value="ALUE_0000394001"/>
</dbReference>
<sequence>MKDPEVIKENCSTCCLIRRLALFGVSKGFDSILARLALNHQFIIAVKEIRTDAFNVVHIRNNTNSFIIDGEGQQVPSVTSKQQPEI</sequence>
<name>A0A0M3HPQ9_ASCLU</name>
<proteinExistence type="predicted"/>
<evidence type="ECO:0000313" key="2">
    <source>
        <dbReference type="WBParaSite" id="ALUE_0000394001-mRNA-1"/>
    </source>
</evidence>
<dbReference type="Proteomes" id="UP000036681">
    <property type="component" value="Unplaced"/>
</dbReference>
<accession>A0A0M3HPQ9</accession>
<keyword evidence="1" id="KW-1185">Reference proteome</keyword>
<dbReference type="AlphaFoldDB" id="A0A0M3HPQ9"/>
<protein>
    <submittedName>
        <fullName evidence="2">Uncharacterized protein</fullName>
    </submittedName>
</protein>
<organism evidence="1 2">
    <name type="scientific">Ascaris lumbricoides</name>
    <name type="common">Giant roundworm</name>
    <dbReference type="NCBI Taxonomy" id="6252"/>
    <lineage>
        <taxon>Eukaryota</taxon>
        <taxon>Metazoa</taxon>
        <taxon>Ecdysozoa</taxon>
        <taxon>Nematoda</taxon>
        <taxon>Chromadorea</taxon>
        <taxon>Rhabditida</taxon>
        <taxon>Spirurina</taxon>
        <taxon>Ascaridomorpha</taxon>
        <taxon>Ascaridoidea</taxon>
        <taxon>Ascarididae</taxon>
        <taxon>Ascaris</taxon>
    </lineage>
</organism>
<evidence type="ECO:0000313" key="1">
    <source>
        <dbReference type="Proteomes" id="UP000036681"/>
    </source>
</evidence>